<gene>
    <name evidence="5" type="ORF">UFOPK1421_01148</name>
    <name evidence="6" type="ORF">UFOPK1960_00379</name>
    <name evidence="7" type="ORF">UFOPK2921_00713</name>
    <name evidence="8" type="ORF">UFOPK4422_00861</name>
</gene>
<dbReference type="SUPFAM" id="SSF102215">
    <property type="entry name" value="Creatininase"/>
    <property type="match status" value="1"/>
</dbReference>
<dbReference type="PANTHER" id="PTHR35005:SF1">
    <property type="entry name" value="2-AMINO-5-FORMYLAMINO-6-RIBOSYLAMINOPYRIMIDIN-4(3H)-ONE 5'-MONOPHOSPHATE DEFORMYLASE"/>
    <property type="match status" value="1"/>
</dbReference>
<evidence type="ECO:0000313" key="6">
    <source>
        <dbReference type="EMBL" id="CAB4625877.1"/>
    </source>
</evidence>
<dbReference type="PANTHER" id="PTHR35005">
    <property type="entry name" value="3-DEHYDRO-SCYLLO-INOSOSE HYDROLASE"/>
    <property type="match status" value="1"/>
</dbReference>
<dbReference type="EMBL" id="CAFBRX010000077">
    <property type="protein sequence ID" value="CAB5123840.1"/>
    <property type="molecule type" value="Genomic_DNA"/>
</dbReference>
<dbReference type="EMBL" id="CAEZZV010000076">
    <property type="protein sequence ID" value="CAB4778670.1"/>
    <property type="molecule type" value="Genomic_DNA"/>
</dbReference>
<comment type="cofactor">
    <cofactor evidence="1">
        <name>Zn(2+)</name>
        <dbReference type="ChEBI" id="CHEBI:29105"/>
    </cofactor>
</comment>
<dbReference type="InterPro" id="IPR023871">
    <property type="entry name" value="MftE"/>
</dbReference>
<sequence length="218" mass="23545">MTSHDEAHKVRPVLIIPVGSWEQHGPHLPFDTDTQIAVELGQRLLSARPHHFLAPPVTVTASGEHSGFKGTLSIGTRTTTDVLVELVRSATWAHGVIFINGHGGNSQAISDAMKILTHDQHKVLFWSPPCVDNTDTHAGHTETSVMLIISPKQVDMSRATSGDTRPLKEIIGTMRTHGVKAVSANGILGDPRTANADAGLHILDTWTQSLLTACDQWV</sequence>
<evidence type="ECO:0000313" key="5">
    <source>
        <dbReference type="EMBL" id="CAB4548983.1"/>
    </source>
</evidence>
<evidence type="ECO:0000256" key="4">
    <source>
        <dbReference type="ARBA" id="ARBA00022833"/>
    </source>
</evidence>
<dbReference type="EMBL" id="CAEZSL010000135">
    <property type="protein sequence ID" value="CAB4548983.1"/>
    <property type="molecule type" value="Genomic_DNA"/>
</dbReference>
<proteinExistence type="predicted"/>
<dbReference type="GO" id="GO:0046872">
    <property type="term" value="F:metal ion binding"/>
    <property type="evidence" value="ECO:0007669"/>
    <property type="project" value="UniProtKB-KW"/>
</dbReference>
<dbReference type="Gene3D" id="3.40.50.10310">
    <property type="entry name" value="Creatininase"/>
    <property type="match status" value="1"/>
</dbReference>
<evidence type="ECO:0000313" key="8">
    <source>
        <dbReference type="EMBL" id="CAB5123840.1"/>
    </source>
</evidence>
<dbReference type="AlphaFoldDB" id="A0A6J6IMT2"/>
<keyword evidence="2" id="KW-0479">Metal-binding</keyword>
<organism evidence="6">
    <name type="scientific">freshwater metagenome</name>
    <dbReference type="NCBI Taxonomy" id="449393"/>
    <lineage>
        <taxon>unclassified sequences</taxon>
        <taxon>metagenomes</taxon>
        <taxon>ecological metagenomes</taxon>
    </lineage>
</organism>
<keyword evidence="4" id="KW-0862">Zinc</keyword>
<name>A0A6J6IMT2_9ZZZZ</name>
<reference evidence="6" key="1">
    <citation type="submission" date="2020-05" db="EMBL/GenBank/DDBJ databases">
        <authorList>
            <person name="Chiriac C."/>
            <person name="Salcher M."/>
            <person name="Ghai R."/>
            <person name="Kavagutti S V."/>
        </authorList>
    </citation>
    <scope>NUCLEOTIDE SEQUENCE</scope>
</reference>
<evidence type="ECO:0000256" key="1">
    <source>
        <dbReference type="ARBA" id="ARBA00001947"/>
    </source>
</evidence>
<dbReference type="EMBL" id="CAEZVL010000036">
    <property type="protein sequence ID" value="CAB4625877.1"/>
    <property type="molecule type" value="Genomic_DNA"/>
</dbReference>
<dbReference type="NCBIfam" id="TIGR03964">
    <property type="entry name" value="mycofact_creat"/>
    <property type="match status" value="1"/>
</dbReference>
<evidence type="ECO:0000256" key="3">
    <source>
        <dbReference type="ARBA" id="ARBA00022801"/>
    </source>
</evidence>
<keyword evidence="3" id="KW-0378">Hydrolase</keyword>
<protein>
    <submittedName>
        <fullName evidence="6">Unannotated protein</fullName>
    </submittedName>
</protein>
<dbReference type="GO" id="GO:0009231">
    <property type="term" value="P:riboflavin biosynthetic process"/>
    <property type="evidence" value="ECO:0007669"/>
    <property type="project" value="TreeGrafter"/>
</dbReference>
<dbReference type="InterPro" id="IPR003785">
    <property type="entry name" value="Creatininase/forma_Hydrolase"/>
</dbReference>
<dbReference type="GO" id="GO:0016811">
    <property type="term" value="F:hydrolase activity, acting on carbon-nitrogen (but not peptide) bonds, in linear amides"/>
    <property type="evidence" value="ECO:0007669"/>
    <property type="project" value="TreeGrafter"/>
</dbReference>
<dbReference type="InterPro" id="IPR024087">
    <property type="entry name" value="Creatininase-like_sf"/>
</dbReference>
<evidence type="ECO:0000313" key="7">
    <source>
        <dbReference type="EMBL" id="CAB4778670.1"/>
    </source>
</evidence>
<dbReference type="Pfam" id="PF02633">
    <property type="entry name" value="Creatininase"/>
    <property type="match status" value="1"/>
</dbReference>
<accession>A0A6J6IMT2</accession>
<evidence type="ECO:0000256" key="2">
    <source>
        <dbReference type="ARBA" id="ARBA00022723"/>
    </source>
</evidence>